<dbReference type="KEGG" id="nde:NIDE3704"/>
<feature type="signal peptide" evidence="5">
    <location>
        <begin position="1"/>
        <end position="25"/>
    </location>
</feature>
<dbReference type="HOGENOM" id="CLU_055690_1_3_0"/>
<dbReference type="Proteomes" id="UP000001660">
    <property type="component" value="Chromosome"/>
</dbReference>
<evidence type="ECO:0000256" key="4">
    <source>
        <dbReference type="ARBA" id="ARBA00023014"/>
    </source>
</evidence>
<dbReference type="eggNOG" id="COG0723">
    <property type="taxonomic scope" value="Bacteria"/>
</dbReference>
<dbReference type="STRING" id="330214.NIDE3704"/>
<dbReference type="InterPro" id="IPR017941">
    <property type="entry name" value="Rieske_2Fe-2S"/>
</dbReference>
<evidence type="ECO:0000256" key="2">
    <source>
        <dbReference type="ARBA" id="ARBA00022723"/>
    </source>
</evidence>
<dbReference type="GO" id="GO:0046872">
    <property type="term" value="F:metal ion binding"/>
    <property type="evidence" value="ECO:0007669"/>
    <property type="project" value="UniProtKB-KW"/>
</dbReference>
<dbReference type="InterPro" id="IPR006311">
    <property type="entry name" value="TAT_signal"/>
</dbReference>
<dbReference type="EMBL" id="FP929003">
    <property type="protein sequence ID" value="CBK43382.1"/>
    <property type="molecule type" value="Genomic_DNA"/>
</dbReference>
<dbReference type="InterPro" id="IPR036922">
    <property type="entry name" value="Rieske_2Fe-2S_sf"/>
</dbReference>
<keyword evidence="5" id="KW-0732">Signal</keyword>
<dbReference type="AlphaFoldDB" id="D8P7N6"/>
<keyword evidence="4" id="KW-0411">Iron-sulfur</keyword>
<dbReference type="EC" id="1.20.98.1" evidence="7"/>
<evidence type="ECO:0000256" key="3">
    <source>
        <dbReference type="ARBA" id="ARBA00023004"/>
    </source>
</evidence>
<feature type="chain" id="PRO_5003119681" evidence="5">
    <location>
        <begin position="26"/>
        <end position="174"/>
    </location>
</feature>
<evidence type="ECO:0000256" key="1">
    <source>
        <dbReference type="ARBA" id="ARBA00022714"/>
    </source>
</evidence>
<keyword evidence="3" id="KW-0408">Iron</keyword>
<dbReference type="Pfam" id="PF00355">
    <property type="entry name" value="Rieske"/>
    <property type="match status" value="1"/>
</dbReference>
<dbReference type="InterPro" id="IPR014067">
    <property type="entry name" value="AioB/IdrB_ssu"/>
</dbReference>
<feature type="domain" description="Rieske" evidence="6">
    <location>
        <begin position="61"/>
        <end position="157"/>
    </location>
</feature>
<dbReference type="PROSITE" id="PS51296">
    <property type="entry name" value="RIESKE"/>
    <property type="match status" value="1"/>
</dbReference>
<evidence type="ECO:0000256" key="5">
    <source>
        <dbReference type="SAM" id="SignalP"/>
    </source>
</evidence>
<sequence length="174" mass="18482">MSNVSRRNFLRLGACAISGACAVNALPAIGRAAESPDITTLRTTLPYPRIKLAAIGRLKAGVEHLTAYPDPASPVVLLKLGRPAIEGIGPDQDIVAFSRRCSHMGGALVFRAETGTFHCPLHYAMFDAQKDGLMVIGQATDNLPRIELELDATGDIYAVGVKGLLYGRQANVLA</sequence>
<proteinExistence type="predicted"/>
<dbReference type="PROSITE" id="PS51318">
    <property type="entry name" value="TAT"/>
    <property type="match status" value="1"/>
</dbReference>
<keyword evidence="1" id="KW-0001">2Fe-2S</keyword>
<keyword evidence="7" id="KW-0560">Oxidoreductase</keyword>
<accession>D8P7N6</accession>
<protein>
    <submittedName>
        <fullName evidence="7">Arsenite oxidase, small subunit</fullName>
        <ecNumber evidence="7">1.20.98.1</ecNumber>
    </submittedName>
</protein>
<dbReference type="OrthoDB" id="9767869at2"/>
<evidence type="ECO:0000313" key="8">
    <source>
        <dbReference type="Proteomes" id="UP000001660"/>
    </source>
</evidence>
<dbReference type="Gene3D" id="2.102.10.10">
    <property type="entry name" value="Rieske [2Fe-2S] iron-sulphur domain"/>
    <property type="match status" value="1"/>
</dbReference>
<evidence type="ECO:0000313" key="7">
    <source>
        <dbReference type="EMBL" id="CBK43382.1"/>
    </source>
</evidence>
<name>D8P7N6_9BACT</name>
<dbReference type="NCBIfam" id="TIGR02694">
    <property type="entry name" value="arsenite_ox_S"/>
    <property type="match status" value="1"/>
</dbReference>
<dbReference type="GO" id="GO:0051537">
    <property type="term" value="F:2 iron, 2 sulfur cluster binding"/>
    <property type="evidence" value="ECO:0007669"/>
    <property type="project" value="UniProtKB-KW"/>
</dbReference>
<keyword evidence="8" id="KW-1185">Reference proteome</keyword>
<reference evidence="7 8" key="1">
    <citation type="journal article" date="2010" name="Proc. Natl. Acad. Sci. U.S.A.">
        <title>A Nitrospira metagenome illuminates the physiology and evolution of globally important nitrite-oxidizing bacteria.</title>
        <authorList>
            <person name="Lucker S."/>
            <person name="Wagner M."/>
            <person name="Maixner F."/>
            <person name="Pelletier E."/>
            <person name="Koch H."/>
            <person name="Vacherie B."/>
            <person name="Rattei T."/>
            <person name="Sinninghe Damste J."/>
            <person name="Spieck E."/>
            <person name="Le Paslier D."/>
            <person name="Daims H."/>
        </authorList>
    </citation>
    <scope>NUCLEOTIDE SEQUENCE [LARGE SCALE GENOMIC DNA]</scope>
</reference>
<dbReference type="SUPFAM" id="SSF50022">
    <property type="entry name" value="ISP domain"/>
    <property type="match status" value="1"/>
</dbReference>
<evidence type="ECO:0000259" key="6">
    <source>
        <dbReference type="PROSITE" id="PS51296"/>
    </source>
</evidence>
<organism evidence="7 8">
    <name type="scientific">Nitrospira defluvii</name>
    <dbReference type="NCBI Taxonomy" id="330214"/>
    <lineage>
        <taxon>Bacteria</taxon>
        <taxon>Pseudomonadati</taxon>
        <taxon>Nitrospirota</taxon>
        <taxon>Nitrospiria</taxon>
        <taxon>Nitrospirales</taxon>
        <taxon>Nitrospiraceae</taxon>
        <taxon>Nitrospira</taxon>
    </lineage>
</organism>
<gene>
    <name evidence="7" type="primary">aoxA</name>
    <name evidence="7" type="ORF">NIDE3704</name>
</gene>
<keyword evidence="2" id="KW-0479">Metal-binding</keyword>
<dbReference type="GO" id="GO:0016491">
    <property type="term" value="F:oxidoreductase activity"/>
    <property type="evidence" value="ECO:0007669"/>
    <property type="project" value="UniProtKB-KW"/>
</dbReference>